<evidence type="ECO:0000256" key="5">
    <source>
        <dbReference type="ARBA" id="ARBA00023212"/>
    </source>
</evidence>
<feature type="region of interest" description="Disordered" evidence="8">
    <location>
        <begin position="415"/>
        <end position="440"/>
    </location>
</feature>
<dbReference type="GeneID" id="83207885"/>
<evidence type="ECO:0000256" key="1">
    <source>
        <dbReference type="ARBA" id="ARBA00004245"/>
    </source>
</evidence>
<dbReference type="PANTHER" id="PTHR23065:SF7">
    <property type="entry name" value="NOSTRIN, ISOFORM H"/>
    <property type="match status" value="1"/>
</dbReference>
<evidence type="ECO:0000256" key="3">
    <source>
        <dbReference type="ARBA" id="ARBA00022490"/>
    </source>
</evidence>
<dbReference type="AlphaFoldDB" id="A0AAD8DIX5"/>
<feature type="compositionally biased region" description="Polar residues" evidence="8">
    <location>
        <begin position="596"/>
        <end position="606"/>
    </location>
</feature>
<accession>A0AAD8DIX5</accession>
<dbReference type="GO" id="GO:0032153">
    <property type="term" value="C:cell division site"/>
    <property type="evidence" value="ECO:0007669"/>
    <property type="project" value="TreeGrafter"/>
</dbReference>
<dbReference type="PROSITE" id="PS51741">
    <property type="entry name" value="F_BAR"/>
    <property type="match status" value="1"/>
</dbReference>
<organism evidence="11 12">
    <name type="scientific">Lichtheimia ornata</name>
    <dbReference type="NCBI Taxonomy" id="688661"/>
    <lineage>
        <taxon>Eukaryota</taxon>
        <taxon>Fungi</taxon>
        <taxon>Fungi incertae sedis</taxon>
        <taxon>Mucoromycota</taxon>
        <taxon>Mucoromycotina</taxon>
        <taxon>Mucoromycetes</taxon>
        <taxon>Mucorales</taxon>
        <taxon>Lichtheimiaceae</taxon>
        <taxon>Lichtheimia</taxon>
    </lineage>
</organism>
<evidence type="ECO:0000256" key="7">
    <source>
        <dbReference type="PROSITE-ProRule" id="PRU01077"/>
    </source>
</evidence>
<dbReference type="GO" id="GO:0005886">
    <property type="term" value="C:plasma membrane"/>
    <property type="evidence" value="ECO:0007669"/>
    <property type="project" value="TreeGrafter"/>
</dbReference>
<evidence type="ECO:0000313" key="11">
    <source>
        <dbReference type="EMBL" id="KAJ8664184.1"/>
    </source>
</evidence>
<comment type="caution">
    <text evidence="11">The sequence shown here is derived from an EMBL/GenBank/DDBJ whole genome shotgun (WGS) entry which is preliminary data.</text>
</comment>
<feature type="compositionally biased region" description="Polar residues" evidence="8">
    <location>
        <begin position="364"/>
        <end position="373"/>
    </location>
</feature>
<dbReference type="SMART" id="SM00055">
    <property type="entry name" value="FCH"/>
    <property type="match status" value="1"/>
</dbReference>
<keyword evidence="3" id="KW-0963">Cytoplasm</keyword>
<feature type="compositionally biased region" description="Polar residues" evidence="8">
    <location>
        <begin position="534"/>
        <end position="565"/>
    </location>
</feature>
<feature type="region of interest" description="Disordered" evidence="8">
    <location>
        <begin position="692"/>
        <end position="931"/>
    </location>
</feature>
<name>A0AAD8DIX5_9FUNG</name>
<dbReference type="PROSITE" id="PS50002">
    <property type="entry name" value="SH3"/>
    <property type="match status" value="1"/>
</dbReference>
<feature type="domain" description="SH3" evidence="9">
    <location>
        <begin position="934"/>
        <end position="997"/>
    </location>
</feature>
<feature type="compositionally biased region" description="Pro residues" evidence="8">
    <location>
        <begin position="296"/>
        <end position="316"/>
    </location>
</feature>
<dbReference type="CDD" id="cd00174">
    <property type="entry name" value="SH3"/>
    <property type="match status" value="1"/>
</dbReference>
<feature type="compositionally biased region" description="Pro residues" evidence="8">
    <location>
        <begin position="837"/>
        <end position="850"/>
    </location>
</feature>
<keyword evidence="7" id="KW-0175">Coiled coil</keyword>
<dbReference type="SMART" id="SM00326">
    <property type="entry name" value="SH3"/>
    <property type="match status" value="1"/>
</dbReference>
<dbReference type="SUPFAM" id="SSF103657">
    <property type="entry name" value="BAR/IMD domain-like"/>
    <property type="match status" value="1"/>
</dbReference>
<dbReference type="InterPro" id="IPR001452">
    <property type="entry name" value="SH3_domain"/>
</dbReference>
<dbReference type="InterPro" id="IPR031160">
    <property type="entry name" value="F_BAR_dom"/>
</dbReference>
<evidence type="ECO:0000259" key="10">
    <source>
        <dbReference type="PROSITE" id="PS51741"/>
    </source>
</evidence>
<sequence length="997" mass="111055">MTGTRFANSFWDDDDRGVDVIADKLELSKQTCDEIRKLYEIRAQIEEDYGERLLKLSQMEVGRAEQGTLAESVSHIPSAIEITARAHVDLANQLRQHLQAPLDGFTNDQSEKRKAQSQQVENSKQLRSMHYANVMRTRDLYMAESTKLTGMEKYITERHQELSPDEVHQVEEEIEEQKKLVIAAESEYKRAVDVLNDVTQKWISDWQSTCDVYQELEESRINFIRSSLWAFANMMSSVYIVDDQCCERIRSALELTDVDKDIKSFIDKYGTGSKVTAMMSYEDPMNISNGVTDRGPQPPPPTMSLPPVPSALPNPPSNATATDIVDTSKPPPTRAYSDDPVSREQNDHKSVGRPLSDSQVREPPQQTYGTIPTMSMHEDESKRGSTSLSSYAHNRESALDSLHGFEFVEYAQPLEEDHHSGKRASVQSRDQRQQQQQQPDTMSFAFKEIESMLDGVGHDVDVDSLCIKEKPTDKASSSAAAPEAPIIARTMSPPPIAHNNASPTTSPLHNNAPPMTTSISTPTETPAPREPMVTSPQQYPQDMNNSRPSSSVERAISPSMSKPTRNGSDISDKSNNSNNLRFKPIPNPSYDGPKRPSSTESATAKSPENHVTDMRAPSPAKMAPSPPQPKLQNIPTPGEDEEESEDEFPPLVRPKPREEKWMISSIRRPQQLPVRTQNARIYDRQSTIPTLAVVGMHGTTPPELKIDTSMGQPPQPSAAAGAAHQALETVRAQLQRHASSPTPTDLSATAEQQQAGIRAAPWQQQQQQQQQLSMAPPEPRSDYYSTGGLGRQNSVNGPRPESRQHLTPVPGDDYMIPTSSSSMQQQQPPSQTQPYNVVPPPQASYPPPPQQQQQQQQAPQPKPSQSQNTKEKSGGRFSLAIFGKKRGKEDENVPEVPKMPTSQSEKRQPQQSPLPPPQENRSSMRGNRLSDGMPILGYVRALWGYEAKIETEMSFKAGDTFAVIHKQPDGWWEAELLDPSRRTRALIPGNYMEALQQ</sequence>
<keyword evidence="2 6" id="KW-0728">SH3 domain</keyword>
<dbReference type="InterPro" id="IPR001060">
    <property type="entry name" value="FCH_dom"/>
</dbReference>
<feature type="compositionally biased region" description="Low complexity" evidence="8">
    <location>
        <begin position="851"/>
        <end position="867"/>
    </location>
</feature>
<dbReference type="Gene3D" id="1.20.1270.60">
    <property type="entry name" value="Arfaptin homology (AH) domain/BAR domain"/>
    <property type="match status" value="1"/>
</dbReference>
<keyword evidence="5" id="KW-0206">Cytoskeleton</keyword>
<dbReference type="Proteomes" id="UP001234581">
    <property type="component" value="Unassembled WGS sequence"/>
</dbReference>
<dbReference type="PRINTS" id="PR00452">
    <property type="entry name" value="SH3DOMAIN"/>
</dbReference>
<dbReference type="Gene3D" id="2.30.30.40">
    <property type="entry name" value="SH3 Domains"/>
    <property type="match status" value="1"/>
</dbReference>
<proteinExistence type="predicted"/>
<dbReference type="GO" id="GO:0030036">
    <property type="term" value="P:actin cytoskeleton organization"/>
    <property type="evidence" value="ECO:0007669"/>
    <property type="project" value="UniProtKB-ARBA"/>
</dbReference>
<dbReference type="Pfam" id="PF00018">
    <property type="entry name" value="SH3_1"/>
    <property type="match status" value="1"/>
</dbReference>
<evidence type="ECO:0008006" key="13">
    <source>
        <dbReference type="Google" id="ProtNLM"/>
    </source>
</evidence>
<keyword evidence="12" id="KW-1185">Reference proteome</keyword>
<feature type="compositionally biased region" description="Low complexity" evidence="8">
    <location>
        <begin position="717"/>
        <end position="726"/>
    </location>
</feature>
<dbReference type="SUPFAM" id="SSF50044">
    <property type="entry name" value="SH3-domain"/>
    <property type="match status" value="1"/>
</dbReference>
<feature type="compositionally biased region" description="Acidic residues" evidence="8">
    <location>
        <begin position="638"/>
        <end position="648"/>
    </location>
</feature>
<feature type="region of interest" description="Disordered" evidence="8">
    <location>
        <begin position="285"/>
        <end position="389"/>
    </location>
</feature>
<reference evidence="11 12" key="1">
    <citation type="submission" date="2023-03" db="EMBL/GenBank/DDBJ databases">
        <title>Genome sequence of Lichtheimia ornata CBS 291.66.</title>
        <authorList>
            <person name="Mohabir J.T."/>
            <person name="Shea T.P."/>
            <person name="Kurbessoian T."/>
            <person name="Berby B."/>
            <person name="Fontaine J."/>
            <person name="Livny J."/>
            <person name="Gnirke A."/>
            <person name="Stajich J.E."/>
            <person name="Cuomo C.A."/>
        </authorList>
    </citation>
    <scope>NUCLEOTIDE SEQUENCE [LARGE SCALE GENOMIC DNA]</scope>
    <source>
        <strain evidence="11">CBS 291.66</strain>
    </source>
</reference>
<feature type="compositionally biased region" description="Polar residues" evidence="8">
    <location>
        <begin position="736"/>
        <end position="755"/>
    </location>
</feature>
<evidence type="ECO:0000256" key="8">
    <source>
        <dbReference type="SAM" id="MobiDB-lite"/>
    </source>
</evidence>
<feature type="domain" description="F-BAR" evidence="10">
    <location>
        <begin position="2"/>
        <end position="261"/>
    </location>
</feature>
<feature type="region of interest" description="Disordered" evidence="8">
    <location>
        <begin position="104"/>
        <end position="123"/>
    </location>
</feature>
<gene>
    <name evidence="11" type="ORF">O0I10_000463</name>
</gene>
<evidence type="ECO:0000259" key="9">
    <source>
        <dbReference type="PROSITE" id="PS50002"/>
    </source>
</evidence>
<dbReference type="InterPro" id="IPR036028">
    <property type="entry name" value="SH3-like_dom_sf"/>
</dbReference>
<feature type="region of interest" description="Disordered" evidence="8">
    <location>
        <begin position="490"/>
        <end position="664"/>
    </location>
</feature>
<dbReference type="InterPro" id="IPR027267">
    <property type="entry name" value="AH/BAR_dom_sf"/>
</dbReference>
<keyword evidence="4" id="KW-0597">Phosphoprotein</keyword>
<dbReference type="GO" id="GO:0030864">
    <property type="term" value="C:cortical actin cytoskeleton"/>
    <property type="evidence" value="ECO:0007669"/>
    <property type="project" value="UniProtKB-ARBA"/>
</dbReference>
<feature type="compositionally biased region" description="Polar residues" evidence="8">
    <location>
        <begin position="499"/>
        <end position="524"/>
    </location>
</feature>
<evidence type="ECO:0000256" key="6">
    <source>
        <dbReference type="PROSITE-ProRule" id="PRU00192"/>
    </source>
</evidence>
<evidence type="ECO:0000313" key="12">
    <source>
        <dbReference type="Proteomes" id="UP001234581"/>
    </source>
</evidence>
<comment type="subcellular location">
    <subcellularLocation>
        <location evidence="1">Cytoplasm</location>
        <location evidence="1">Cytoskeleton</location>
    </subcellularLocation>
</comment>
<dbReference type="PANTHER" id="PTHR23065">
    <property type="entry name" value="PROLINE-SERINE-THREONINE PHOSPHATASE INTERACTING PROTEIN 1"/>
    <property type="match status" value="1"/>
</dbReference>
<dbReference type="EMBL" id="JARTCD010000001">
    <property type="protein sequence ID" value="KAJ8664184.1"/>
    <property type="molecule type" value="Genomic_DNA"/>
</dbReference>
<evidence type="ECO:0000256" key="2">
    <source>
        <dbReference type="ARBA" id="ARBA00022443"/>
    </source>
</evidence>
<feature type="compositionally biased region" description="Low complexity" evidence="8">
    <location>
        <begin position="566"/>
        <end position="579"/>
    </location>
</feature>
<feature type="compositionally biased region" description="Basic and acidic residues" evidence="8">
    <location>
        <begin position="336"/>
        <end position="350"/>
    </location>
</feature>
<protein>
    <recommendedName>
        <fullName evidence="13">Cell division control protein</fullName>
    </recommendedName>
</protein>
<dbReference type="RefSeq" id="XP_058349096.1">
    <property type="nucleotide sequence ID" value="XM_058480573.1"/>
</dbReference>
<feature type="compositionally biased region" description="Low complexity" evidence="8">
    <location>
        <begin position="817"/>
        <end position="834"/>
    </location>
</feature>
<evidence type="ECO:0000256" key="4">
    <source>
        <dbReference type="ARBA" id="ARBA00022553"/>
    </source>
</evidence>
<dbReference type="Pfam" id="PF00611">
    <property type="entry name" value="FCH"/>
    <property type="match status" value="1"/>
</dbReference>